<dbReference type="AlphaFoldDB" id="A0A9X1VAW4"/>
<evidence type="ECO:0000313" key="1">
    <source>
        <dbReference type="EMBL" id="MCI0184891.1"/>
    </source>
</evidence>
<proteinExistence type="predicted"/>
<dbReference type="EMBL" id="JALBUF010000034">
    <property type="protein sequence ID" value="MCI0184891.1"/>
    <property type="molecule type" value="Genomic_DNA"/>
</dbReference>
<keyword evidence="2" id="KW-1185">Reference proteome</keyword>
<gene>
    <name evidence="1" type="ORF">MM817_03188</name>
</gene>
<dbReference type="NCBIfam" id="TIGR03831">
    <property type="entry name" value="YgiT_finger"/>
    <property type="match status" value="1"/>
</dbReference>
<name>A0A9X1VAW4_9BACL</name>
<sequence>MTTKKDRETTKKWTKEMRNMVSLKAALWTNGNEEKFLQQAIRSYQEEIFLADECCFECKTDSKEIFAEYEIPDGRHIVFEGVPTMICPNCGNQEWDLNVLAALERIAEELPTNTRMKLVDVLQLQPQ</sequence>
<protein>
    <recommendedName>
        <fullName evidence="3">YgiT-type zinc finger domain-containing protein</fullName>
    </recommendedName>
</protein>
<comment type="caution">
    <text evidence="1">The sequence shown here is derived from an EMBL/GenBank/DDBJ whole genome shotgun (WGS) entry which is preliminary data.</text>
</comment>
<dbReference type="InterPro" id="IPR022453">
    <property type="entry name" value="Znf_MqsA-type"/>
</dbReference>
<dbReference type="Proteomes" id="UP001139263">
    <property type="component" value="Unassembled WGS sequence"/>
</dbReference>
<reference evidence="1" key="1">
    <citation type="submission" date="2022-03" db="EMBL/GenBank/DDBJ databases">
        <title>Draft Genome Sequence of Firmicute Strain S0AB, a Heterotrophic Iron/Sulfur-Oxidizing Extreme Acidophile.</title>
        <authorList>
            <person name="Vergara E."/>
            <person name="Pakostova E."/>
            <person name="Johnson D.B."/>
            <person name="Holmes D.S."/>
        </authorList>
    </citation>
    <scope>NUCLEOTIDE SEQUENCE</scope>
    <source>
        <strain evidence="1">S0AB</strain>
    </source>
</reference>
<organism evidence="1 2">
    <name type="scientific">Sulfoacidibacillus ferrooxidans</name>
    <dbReference type="NCBI Taxonomy" id="2005001"/>
    <lineage>
        <taxon>Bacteria</taxon>
        <taxon>Bacillati</taxon>
        <taxon>Bacillota</taxon>
        <taxon>Bacilli</taxon>
        <taxon>Bacillales</taxon>
        <taxon>Alicyclobacillaceae</taxon>
        <taxon>Sulfoacidibacillus</taxon>
    </lineage>
</organism>
<dbReference type="RefSeq" id="WP_241716920.1">
    <property type="nucleotide sequence ID" value="NZ_JALBUF010000034.1"/>
</dbReference>
<evidence type="ECO:0008006" key="3">
    <source>
        <dbReference type="Google" id="ProtNLM"/>
    </source>
</evidence>
<evidence type="ECO:0000313" key="2">
    <source>
        <dbReference type="Proteomes" id="UP001139263"/>
    </source>
</evidence>
<accession>A0A9X1VAW4</accession>